<keyword evidence="1" id="KW-0812">Transmembrane</keyword>
<name>A0A2P4PYR8_RHIID</name>
<evidence type="ECO:0000313" key="3">
    <source>
        <dbReference type="Proteomes" id="UP000018888"/>
    </source>
</evidence>
<keyword evidence="1" id="KW-0472">Membrane</keyword>
<keyword evidence="1" id="KW-1133">Transmembrane helix</keyword>
<organism evidence="2 3">
    <name type="scientific">Rhizophagus irregularis (strain DAOM 181602 / DAOM 197198 / MUCL 43194)</name>
    <name type="common">Arbuscular mycorrhizal fungus</name>
    <name type="synonym">Glomus intraradices</name>
    <dbReference type="NCBI Taxonomy" id="747089"/>
    <lineage>
        <taxon>Eukaryota</taxon>
        <taxon>Fungi</taxon>
        <taxon>Fungi incertae sedis</taxon>
        <taxon>Mucoromycota</taxon>
        <taxon>Glomeromycotina</taxon>
        <taxon>Glomeromycetes</taxon>
        <taxon>Glomerales</taxon>
        <taxon>Glomeraceae</taxon>
        <taxon>Rhizophagus</taxon>
    </lineage>
</organism>
<comment type="caution">
    <text evidence="2">The sequence shown here is derived from an EMBL/GenBank/DDBJ whole genome shotgun (WGS) entry which is preliminary data.</text>
</comment>
<reference evidence="2 3" key="1">
    <citation type="journal article" date="2013" name="Proc. Natl. Acad. Sci. U.S.A.">
        <title>Genome of an arbuscular mycorrhizal fungus provides insight into the oldest plant symbiosis.</title>
        <authorList>
            <person name="Tisserant E."/>
            <person name="Malbreil M."/>
            <person name="Kuo A."/>
            <person name="Kohler A."/>
            <person name="Symeonidi A."/>
            <person name="Balestrini R."/>
            <person name="Charron P."/>
            <person name="Duensing N."/>
            <person name="Frei Dit Frey N."/>
            <person name="Gianinazzi-Pearson V."/>
            <person name="Gilbert L.B."/>
            <person name="Handa Y."/>
            <person name="Herr J.R."/>
            <person name="Hijri M."/>
            <person name="Koul R."/>
            <person name="Kawaguchi M."/>
            <person name="Krajinski F."/>
            <person name="Lammers P.J."/>
            <person name="Masclaux F.G."/>
            <person name="Murat C."/>
            <person name="Morin E."/>
            <person name="Ndikumana S."/>
            <person name="Pagni M."/>
            <person name="Petitpierre D."/>
            <person name="Requena N."/>
            <person name="Rosikiewicz P."/>
            <person name="Riley R."/>
            <person name="Saito K."/>
            <person name="San Clemente H."/>
            <person name="Shapiro H."/>
            <person name="van Tuinen D."/>
            <person name="Becard G."/>
            <person name="Bonfante P."/>
            <person name="Paszkowski U."/>
            <person name="Shachar-Hill Y.Y."/>
            <person name="Tuskan G.A."/>
            <person name="Young P.W."/>
            <person name="Sanders I.R."/>
            <person name="Henrissat B."/>
            <person name="Rensing S.A."/>
            <person name="Grigoriev I.V."/>
            <person name="Corradi N."/>
            <person name="Roux C."/>
            <person name="Martin F."/>
        </authorList>
    </citation>
    <scope>NUCLEOTIDE SEQUENCE [LARGE SCALE GENOMIC DNA]</scope>
    <source>
        <strain evidence="2 3">DAOM 197198</strain>
    </source>
</reference>
<accession>A0A2P4PYR8</accession>
<feature type="transmembrane region" description="Helical" evidence="1">
    <location>
        <begin position="15"/>
        <end position="37"/>
    </location>
</feature>
<dbReference type="Proteomes" id="UP000018888">
    <property type="component" value="Unassembled WGS sequence"/>
</dbReference>
<evidence type="ECO:0000313" key="2">
    <source>
        <dbReference type="EMBL" id="POG70537.1"/>
    </source>
</evidence>
<sequence length="69" mass="8745">MCVKISFKKRWEDQFYVYVIPYFYGFLWVFMDFYGFMDLFFFKFWSNVCLNQNRKKNHITKIIRNINNT</sequence>
<gene>
    <name evidence="2" type="ORF">GLOIN_2v1615777</name>
</gene>
<reference evidence="2 3" key="2">
    <citation type="journal article" date="2018" name="New Phytol.">
        <title>High intraspecific genome diversity in the model arbuscular mycorrhizal symbiont Rhizophagus irregularis.</title>
        <authorList>
            <person name="Chen E.C.H."/>
            <person name="Morin E."/>
            <person name="Beaudet D."/>
            <person name="Noel J."/>
            <person name="Yildirir G."/>
            <person name="Ndikumana S."/>
            <person name="Charron P."/>
            <person name="St-Onge C."/>
            <person name="Giorgi J."/>
            <person name="Kruger M."/>
            <person name="Marton T."/>
            <person name="Ropars J."/>
            <person name="Grigoriev I.V."/>
            <person name="Hainaut M."/>
            <person name="Henrissat B."/>
            <person name="Roux C."/>
            <person name="Martin F."/>
            <person name="Corradi N."/>
        </authorList>
    </citation>
    <scope>NUCLEOTIDE SEQUENCE [LARGE SCALE GENOMIC DNA]</scope>
    <source>
        <strain evidence="2 3">DAOM 197198</strain>
    </source>
</reference>
<protein>
    <submittedName>
        <fullName evidence="2">Uncharacterized protein</fullName>
    </submittedName>
</protein>
<dbReference type="EMBL" id="AUPC02000120">
    <property type="protein sequence ID" value="POG70537.1"/>
    <property type="molecule type" value="Genomic_DNA"/>
</dbReference>
<evidence type="ECO:0000256" key="1">
    <source>
        <dbReference type="SAM" id="Phobius"/>
    </source>
</evidence>
<keyword evidence="3" id="KW-1185">Reference proteome</keyword>
<proteinExistence type="predicted"/>
<dbReference type="AlphaFoldDB" id="A0A2P4PYR8"/>